<evidence type="ECO:0000256" key="2">
    <source>
        <dbReference type="ARBA" id="ARBA00023015"/>
    </source>
</evidence>
<proteinExistence type="inferred from homology"/>
<name>A0A9W6NJH1_9ACTN</name>
<reference evidence="7" key="1">
    <citation type="journal article" date="2014" name="Int. J. Syst. Evol. Microbiol.">
        <title>Complete genome sequence of Corynebacterium casei LMG S-19264T (=DSM 44701T), isolated from a smear-ripened cheese.</title>
        <authorList>
            <consortium name="US DOE Joint Genome Institute (JGI-PGF)"/>
            <person name="Walter F."/>
            <person name="Albersmeier A."/>
            <person name="Kalinowski J."/>
            <person name="Ruckert C."/>
        </authorList>
    </citation>
    <scope>NUCLEOTIDE SEQUENCE</scope>
    <source>
        <strain evidence="7">VKM Ac-1321</strain>
    </source>
</reference>
<feature type="domain" description="RNA polymerase sigma factor 70 region 4 type 2" evidence="6">
    <location>
        <begin position="100"/>
        <end position="151"/>
    </location>
</feature>
<dbReference type="Gene3D" id="1.10.10.10">
    <property type="entry name" value="Winged helix-like DNA-binding domain superfamily/Winged helix DNA-binding domain"/>
    <property type="match status" value="1"/>
</dbReference>
<dbReference type="Pfam" id="PF04542">
    <property type="entry name" value="Sigma70_r2"/>
    <property type="match status" value="1"/>
</dbReference>
<dbReference type="Proteomes" id="UP001143480">
    <property type="component" value="Unassembled WGS sequence"/>
</dbReference>
<dbReference type="CDD" id="cd06171">
    <property type="entry name" value="Sigma70_r4"/>
    <property type="match status" value="1"/>
</dbReference>
<dbReference type="SUPFAM" id="SSF88946">
    <property type="entry name" value="Sigma2 domain of RNA polymerase sigma factors"/>
    <property type="match status" value="1"/>
</dbReference>
<dbReference type="GO" id="GO:0016987">
    <property type="term" value="F:sigma factor activity"/>
    <property type="evidence" value="ECO:0007669"/>
    <property type="project" value="UniProtKB-KW"/>
</dbReference>
<keyword evidence="8" id="KW-1185">Reference proteome</keyword>
<keyword evidence="2" id="KW-0805">Transcription regulation</keyword>
<evidence type="ECO:0000259" key="5">
    <source>
        <dbReference type="Pfam" id="PF04542"/>
    </source>
</evidence>
<sequence length="166" mass="18828">MGERGEAWFTGLFAAHFDAVVRYAFRRVFDAGVATDLAQETFIVAWRRRREVPERELAWLYGVARNLVTNHRHRLRAGPEGGPRIEAVVRFDETAAEMVDVLRAIEALPERDQEILRLIAWEELELKEAAVALGCSKSAAAVRLHRARKRLQALLGTRMNGEVSHV</sequence>
<dbReference type="PANTHER" id="PTHR43133:SF25">
    <property type="entry name" value="RNA POLYMERASE SIGMA FACTOR RFAY-RELATED"/>
    <property type="match status" value="1"/>
</dbReference>
<dbReference type="InterPro" id="IPR013325">
    <property type="entry name" value="RNA_pol_sigma_r2"/>
</dbReference>
<dbReference type="InterPro" id="IPR013249">
    <property type="entry name" value="RNA_pol_sigma70_r4_t2"/>
</dbReference>
<keyword evidence="4" id="KW-0804">Transcription</keyword>
<dbReference type="InterPro" id="IPR039425">
    <property type="entry name" value="RNA_pol_sigma-70-like"/>
</dbReference>
<gene>
    <name evidence="7" type="ORF">GCM10017581_007910</name>
</gene>
<keyword evidence="3" id="KW-0731">Sigma factor</keyword>
<dbReference type="InterPro" id="IPR007627">
    <property type="entry name" value="RNA_pol_sigma70_r2"/>
</dbReference>
<protein>
    <submittedName>
        <fullName evidence="7">Siderophore-interacting protein</fullName>
    </submittedName>
</protein>
<dbReference type="InterPro" id="IPR014284">
    <property type="entry name" value="RNA_pol_sigma-70_dom"/>
</dbReference>
<comment type="caution">
    <text evidence="7">The sequence shown here is derived from an EMBL/GenBank/DDBJ whole genome shotgun (WGS) entry which is preliminary data.</text>
</comment>
<evidence type="ECO:0000256" key="1">
    <source>
        <dbReference type="ARBA" id="ARBA00010641"/>
    </source>
</evidence>
<feature type="domain" description="RNA polymerase sigma-70 region 2" evidence="5">
    <location>
        <begin position="12"/>
        <end position="75"/>
    </location>
</feature>
<accession>A0A9W6NJH1</accession>
<comment type="similarity">
    <text evidence="1">Belongs to the sigma-70 factor family. ECF subfamily.</text>
</comment>
<dbReference type="PANTHER" id="PTHR43133">
    <property type="entry name" value="RNA POLYMERASE ECF-TYPE SIGMA FACTO"/>
    <property type="match status" value="1"/>
</dbReference>
<evidence type="ECO:0000313" key="8">
    <source>
        <dbReference type="Proteomes" id="UP001143480"/>
    </source>
</evidence>
<dbReference type="EMBL" id="BSFP01000002">
    <property type="protein sequence ID" value="GLK99050.1"/>
    <property type="molecule type" value="Genomic_DNA"/>
</dbReference>
<dbReference type="AlphaFoldDB" id="A0A9W6NJH1"/>
<evidence type="ECO:0000313" key="7">
    <source>
        <dbReference type="EMBL" id="GLK99050.1"/>
    </source>
</evidence>
<evidence type="ECO:0000256" key="3">
    <source>
        <dbReference type="ARBA" id="ARBA00023082"/>
    </source>
</evidence>
<evidence type="ECO:0000256" key="4">
    <source>
        <dbReference type="ARBA" id="ARBA00023163"/>
    </source>
</evidence>
<dbReference type="GO" id="GO:0006352">
    <property type="term" value="P:DNA-templated transcription initiation"/>
    <property type="evidence" value="ECO:0007669"/>
    <property type="project" value="InterPro"/>
</dbReference>
<dbReference type="RefSeq" id="WP_261962149.1">
    <property type="nucleotide sequence ID" value="NZ_BAAAXA010000001.1"/>
</dbReference>
<reference evidence="7" key="2">
    <citation type="submission" date="2023-01" db="EMBL/GenBank/DDBJ databases">
        <authorList>
            <person name="Sun Q."/>
            <person name="Evtushenko L."/>
        </authorList>
    </citation>
    <scope>NUCLEOTIDE SEQUENCE</scope>
    <source>
        <strain evidence="7">VKM Ac-1321</strain>
    </source>
</reference>
<dbReference type="NCBIfam" id="TIGR02937">
    <property type="entry name" value="sigma70-ECF"/>
    <property type="match status" value="1"/>
</dbReference>
<dbReference type="GO" id="GO:0003677">
    <property type="term" value="F:DNA binding"/>
    <property type="evidence" value="ECO:0007669"/>
    <property type="project" value="InterPro"/>
</dbReference>
<dbReference type="Pfam" id="PF08281">
    <property type="entry name" value="Sigma70_r4_2"/>
    <property type="match status" value="1"/>
</dbReference>
<organism evidence="7 8">
    <name type="scientific">Dactylosporangium matsuzakiense</name>
    <dbReference type="NCBI Taxonomy" id="53360"/>
    <lineage>
        <taxon>Bacteria</taxon>
        <taxon>Bacillati</taxon>
        <taxon>Actinomycetota</taxon>
        <taxon>Actinomycetes</taxon>
        <taxon>Micromonosporales</taxon>
        <taxon>Micromonosporaceae</taxon>
        <taxon>Dactylosporangium</taxon>
    </lineage>
</organism>
<dbReference type="SUPFAM" id="SSF88659">
    <property type="entry name" value="Sigma3 and sigma4 domains of RNA polymerase sigma factors"/>
    <property type="match status" value="1"/>
</dbReference>
<dbReference type="InterPro" id="IPR036388">
    <property type="entry name" value="WH-like_DNA-bd_sf"/>
</dbReference>
<evidence type="ECO:0000259" key="6">
    <source>
        <dbReference type="Pfam" id="PF08281"/>
    </source>
</evidence>
<dbReference type="Gene3D" id="1.10.1740.10">
    <property type="match status" value="1"/>
</dbReference>
<dbReference type="InterPro" id="IPR013324">
    <property type="entry name" value="RNA_pol_sigma_r3/r4-like"/>
</dbReference>